<dbReference type="RefSeq" id="WP_137422810.1">
    <property type="nucleotide sequence ID" value="NZ_CP040098.1"/>
</dbReference>
<protein>
    <submittedName>
        <fullName evidence="2">Nucleotidyltransferase domain-containing protein</fullName>
    </submittedName>
</protein>
<evidence type="ECO:0000313" key="3">
    <source>
        <dbReference type="Proteomes" id="UP000298602"/>
    </source>
</evidence>
<reference evidence="2 3" key="2">
    <citation type="submission" date="2019-05" db="EMBL/GenBank/DDBJ databases">
        <authorList>
            <person name="Suflita J.M."/>
            <person name="Marks C.R."/>
        </authorList>
    </citation>
    <scope>NUCLEOTIDE SEQUENCE [LARGE SCALE GENOMIC DNA]</scope>
    <source>
        <strain evidence="2 3">ALDC</strain>
    </source>
</reference>
<accession>A0A4P8KZK2</accession>
<dbReference type="EMBL" id="CP040098">
    <property type="protein sequence ID" value="QCQ20840.1"/>
    <property type="molecule type" value="Genomic_DNA"/>
</dbReference>
<keyword evidence="3" id="KW-1185">Reference proteome</keyword>
<dbReference type="KEGG" id="dax:FDQ92_00670"/>
<feature type="domain" description="Polymerase nucleotidyl transferase" evidence="1">
    <location>
        <begin position="17"/>
        <end position="76"/>
    </location>
</feature>
<reference evidence="2 3" key="1">
    <citation type="submission" date="2019-05" db="EMBL/GenBank/DDBJ databases">
        <title>The Complete Genome Sequence of the n-alkane-degrading Desulfoglaeba alkanexedens ALDC reveals multiple alkylsuccinate synthase gene clusters.</title>
        <authorList>
            <person name="Callaghan A.V."/>
            <person name="Davidova I.A."/>
            <person name="Duncan K.E."/>
            <person name="Morris B."/>
            <person name="McInerney M.J."/>
        </authorList>
    </citation>
    <scope>NUCLEOTIDE SEQUENCE [LARGE SCALE GENOMIC DNA]</scope>
    <source>
        <strain evidence="2 3">ALDC</strain>
    </source>
</reference>
<dbReference type="CDD" id="cd05403">
    <property type="entry name" value="NT_KNTase_like"/>
    <property type="match status" value="1"/>
</dbReference>
<name>A0A4P8KZK2_9BACT</name>
<sequence>MAQREAPEAVVNYATLLKRTIPHVKKVLLFGSYAKGTYKEDSDLDVAVIVETIADTFEMQVDLMKLRRKFDTRIEPHPIREADFHMANPIAREVMESGIEI</sequence>
<dbReference type="Pfam" id="PF01909">
    <property type="entry name" value="NTP_transf_2"/>
    <property type="match status" value="1"/>
</dbReference>
<dbReference type="InterPro" id="IPR002934">
    <property type="entry name" value="Polymerase_NTP_transf_dom"/>
</dbReference>
<dbReference type="Gene3D" id="3.30.460.10">
    <property type="entry name" value="Beta Polymerase, domain 2"/>
    <property type="match status" value="1"/>
</dbReference>
<dbReference type="GO" id="GO:0016740">
    <property type="term" value="F:transferase activity"/>
    <property type="evidence" value="ECO:0007669"/>
    <property type="project" value="UniProtKB-KW"/>
</dbReference>
<evidence type="ECO:0000313" key="2">
    <source>
        <dbReference type="EMBL" id="QCQ20840.1"/>
    </source>
</evidence>
<dbReference type="SUPFAM" id="SSF81301">
    <property type="entry name" value="Nucleotidyltransferase"/>
    <property type="match status" value="1"/>
</dbReference>
<dbReference type="InterPro" id="IPR043519">
    <property type="entry name" value="NT_sf"/>
</dbReference>
<gene>
    <name evidence="2" type="ORF">FDQ92_00670</name>
</gene>
<proteinExistence type="predicted"/>
<dbReference type="OrthoDB" id="9803106at2"/>
<dbReference type="PANTHER" id="PTHR43449:SF3">
    <property type="entry name" value="POLYMERASE NUCLEOTIDYL TRANSFERASE DOMAIN-CONTAINING PROTEIN"/>
    <property type="match status" value="1"/>
</dbReference>
<organism evidence="2 3">
    <name type="scientific">Desulfoglaeba alkanexedens ALDC</name>
    <dbReference type="NCBI Taxonomy" id="980445"/>
    <lineage>
        <taxon>Bacteria</taxon>
        <taxon>Pseudomonadati</taxon>
        <taxon>Thermodesulfobacteriota</taxon>
        <taxon>Syntrophobacteria</taxon>
        <taxon>Syntrophobacterales</taxon>
        <taxon>Syntrophobacteraceae</taxon>
        <taxon>Desulfoglaeba</taxon>
    </lineage>
</organism>
<keyword evidence="2" id="KW-0808">Transferase</keyword>
<dbReference type="AlphaFoldDB" id="A0A4P8KZK2"/>
<evidence type="ECO:0000259" key="1">
    <source>
        <dbReference type="Pfam" id="PF01909"/>
    </source>
</evidence>
<dbReference type="PANTHER" id="PTHR43449">
    <property type="entry name" value="NUCLEOTIDYLTRANSFERASE"/>
    <property type="match status" value="1"/>
</dbReference>
<dbReference type="Proteomes" id="UP000298602">
    <property type="component" value="Chromosome"/>
</dbReference>